<comment type="similarity">
    <text evidence="3 12">Belongs to the glycosyltransferase 22 family.</text>
</comment>
<keyword evidence="7 12" id="KW-0256">Endoplasmic reticulum</keyword>
<feature type="chain" id="PRO_5042127607" description="Mannosyltransferase" evidence="13">
    <location>
        <begin position="17"/>
        <end position="360"/>
    </location>
</feature>
<evidence type="ECO:0000256" key="5">
    <source>
        <dbReference type="ARBA" id="ARBA00022679"/>
    </source>
</evidence>
<name>A0AAD5M7L8_PYTIN</name>
<evidence type="ECO:0000256" key="4">
    <source>
        <dbReference type="ARBA" id="ARBA00022676"/>
    </source>
</evidence>
<evidence type="ECO:0000256" key="12">
    <source>
        <dbReference type="RuleBase" id="RU363075"/>
    </source>
</evidence>
<dbReference type="GO" id="GO:0052917">
    <property type="term" value="F:dol-P-Man:Man(7)GlcNAc(2)-PP-Dol alpha-1,6-mannosyltransferase activity"/>
    <property type="evidence" value="ECO:0007669"/>
    <property type="project" value="UniProtKB-EC"/>
</dbReference>
<protein>
    <recommendedName>
        <fullName evidence="12">Mannosyltransferase</fullName>
        <ecNumber evidence="12">2.4.1.-</ecNumber>
    </recommendedName>
</protein>
<evidence type="ECO:0000313" key="14">
    <source>
        <dbReference type="EMBL" id="KAJ0404884.1"/>
    </source>
</evidence>
<gene>
    <name evidence="14" type="ORF">P43SY_001796</name>
</gene>
<dbReference type="EMBL" id="JAKCXM010000054">
    <property type="protein sequence ID" value="KAJ0404884.1"/>
    <property type="molecule type" value="Genomic_DNA"/>
</dbReference>
<sequence length="360" mass="40957">MQIAWCDLFVVAVATAHVWLCPYAKVEESFNLQAIHDVLVHGVARVDRFDHIEFPGVVPRTFVGALVVAAGSSPFAWLAQQLAMRKIVLQIAVRWVLAMLNVAALRFFKHSIRARFGKDAARFFMWICGCQFHLMFYLGRTLPNTFALMLVVLAYGYWLRHQLRRAILLFTFTIVVVRGDTAVLFAPVLLWILLYGSLSIVRIVGLGITFTAASLAITIGVDSYFWRRWLWPEGEVLWFNTVQNKSHEWGVSPPLWYFYSALPRALLTTLVLIPFGVTSSVLDFAVWTYLWPVILYVILFSFLPHKELRFIFNAIPMLNMAAAVSMLPYLGALFCLVTTFMGAVFFFNASRVNYPGIVHS</sequence>
<evidence type="ECO:0000256" key="10">
    <source>
        <dbReference type="ARBA" id="ARBA00044721"/>
    </source>
</evidence>
<comment type="caution">
    <text evidence="14">The sequence shown here is derived from an EMBL/GenBank/DDBJ whole genome shotgun (WGS) entry which is preliminary data.</text>
</comment>
<comment type="function">
    <text evidence="10">Mannosyltransferase that operates in the biosynthetic pathway of dolichol-linked oligosaccharides, the glycan precursors employed in protein asparagine (N)-glycosylation. The assembly of dolichol-linked oligosaccharides begins on the cytosolic side of the endoplasmic reticulum membrane and finishes in its lumen. The sequential addition of sugars to dolichol pyrophosphate produces dolichol-linked oligosaccharides containing fourteen sugars, including two GlcNAcs, nine mannoses and three glucoses. Once assembled, the oligosaccharide is transferred from the lipid to nascent proteins by oligosaccharyltransferases. In the lumen of the endoplasmic reticulum, adds the eighth mannose residue in an alpha-1,6 linkage onto Man(7)GlcNAc(2)-PP-dolichol to produce Man(8)GlcNAc(2)-PP-dolichol.</text>
</comment>
<dbReference type="AlphaFoldDB" id="A0AAD5M7L8"/>
<evidence type="ECO:0000256" key="3">
    <source>
        <dbReference type="ARBA" id="ARBA00007063"/>
    </source>
</evidence>
<feature type="transmembrane region" description="Helical" evidence="12">
    <location>
        <begin position="200"/>
        <end position="221"/>
    </location>
</feature>
<dbReference type="Pfam" id="PF03901">
    <property type="entry name" value="Glyco_transf_22"/>
    <property type="match status" value="1"/>
</dbReference>
<feature type="transmembrane region" description="Helical" evidence="12">
    <location>
        <begin position="284"/>
        <end position="303"/>
    </location>
</feature>
<evidence type="ECO:0000256" key="8">
    <source>
        <dbReference type="ARBA" id="ARBA00022989"/>
    </source>
</evidence>
<dbReference type="GO" id="GO:0005789">
    <property type="term" value="C:endoplasmic reticulum membrane"/>
    <property type="evidence" value="ECO:0007669"/>
    <property type="project" value="UniProtKB-SubCell"/>
</dbReference>
<reference evidence="14" key="1">
    <citation type="submission" date="2021-12" db="EMBL/GenBank/DDBJ databases">
        <title>Prjna785345.</title>
        <authorList>
            <person name="Rujirawat T."/>
            <person name="Krajaejun T."/>
        </authorList>
    </citation>
    <scope>NUCLEOTIDE SEQUENCE</scope>
    <source>
        <strain evidence="14">Pi057C3</strain>
    </source>
</reference>
<evidence type="ECO:0000256" key="7">
    <source>
        <dbReference type="ARBA" id="ARBA00022824"/>
    </source>
</evidence>
<evidence type="ECO:0000256" key="13">
    <source>
        <dbReference type="SAM" id="SignalP"/>
    </source>
</evidence>
<feature type="transmembrane region" description="Helical" evidence="12">
    <location>
        <begin position="57"/>
        <end position="79"/>
    </location>
</feature>
<feature type="transmembrane region" description="Helical" evidence="12">
    <location>
        <begin position="144"/>
        <end position="160"/>
    </location>
</feature>
<evidence type="ECO:0000256" key="1">
    <source>
        <dbReference type="ARBA" id="ARBA00004477"/>
    </source>
</evidence>
<feature type="signal peptide" evidence="13">
    <location>
        <begin position="1"/>
        <end position="16"/>
    </location>
</feature>
<keyword evidence="5" id="KW-0808">Transferase</keyword>
<accession>A0AAD5M7L8</accession>
<comment type="pathway">
    <text evidence="2">Protein modification; protein glycosylation.</text>
</comment>
<evidence type="ECO:0000313" key="15">
    <source>
        <dbReference type="Proteomes" id="UP001209570"/>
    </source>
</evidence>
<evidence type="ECO:0000256" key="2">
    <source>
        <dbReference type="ARBA" id="ARBA00004922"/>
    </source>
</evidence>
<evidence type="ECO:0000256" key="11">
    <source>
        <dbReference type="ARBA" id="ARBA00048899"/>
    </source>
</evidence>
<evidence type="ECO:0000256" key="9">
    <source>
        <dbReference type="ARBA" id="ARBA00023136"/>
    </source>
</evidence>
<comment type="catalytic activity">
    <reaction evidence="11">
        <text>an alpha-D-Man-(1-&gt;2)-alpha-D-Man-(1-&gt;2)-alpha-D-Man-(1-&gt;3)-[alpha-D-Man-(1-&gt;2)-alpha-D-Man-(1-&gt;3)-alpha-D-Man-(1-&gt;6)]-beta-D-Man-(1-&gt;4)-beta-D-GlcNAc-(1-&gt;4)-alpha-D-GlcNAc-diphospho-di-trans,poly-cis-dolichol + a di-trans,poly-cis-dolichyl beta-D-mannosyl phosphate = an alpha-D-Man-(1-&gt;2)-alpha-D-Man-(1-&gt;2)-alpha-D-Man-(1-&gt;3)-[alpha-D-Man-(1-&gt;2)-alpha-D-Man-(1-&gt;3)-[alpha-D-Man-(1-&gt;6)]-alpha-D-Man-(1-&gt;6)]-beta-D-Man-(1-&gt;4)-beta-D-GlcNAc-(1-&gt;4)-alpha-D-GlcNAc-diphospho-di-trans,poly-cis-dolichol + a di-trans,poly-cis-dolichyl phosphate + H(+)</text>
        <dbReference type="Rhea" id="RHEA:29535"/>
        <dbReference type="Rhea" id="RHEA-COMP:19498"/>
        <dbReference type="Rhea" id="RHEA-COMP:19501"/>
        <dbReference type="Rhea" id="RHEA-COMP:19518"/>
        <dbReference type="Rhea" id="RHEA-COMP:19519"/>
        <dbReference type="ChEBI" id="CHEBI:15378"/>
        <dbReference type="ChEBI" id="CHEBI:57683"/>
        <dbReference type="ChEBI" id="CHEBI:58211"/>
        <dbReference type="ChEBI" id="CHEBI:132517"/>
        <dbReference type="ChEBI" id="CHEBI:132519"/>
        <dbReference type="EC" id="2.4.1.260"/>
    </reaction>
    <physiologicalReaction direction="left-to-right" evidence="11">
        <dbReference type="Rhea" id="RHEA:29536"/>
    </physiologicalReaction>
</comment>
<keyword evidence="4 12" id="KW-0328">Glycosyltransferase</keyword>
<dbReference type="PANTHER" id="PTHR22760:SF1">
    <property type="entry name" value="DOL-P-MAN:MAN(7)GLCNAC(2)-PP-DOL ALPHA-1,6-MANNOSYLTRANSFERASE"/>
    <property type="match status" value="1"/>
</dbReference>
<feature type="transmembrane region" description="Helical" evidence="12">
    <location>
        <begin position="91"/>
        <end position="108"/>
    </location>
</feature>
<keyword evidence="13" id="KW-0732">Signal</keyword>
<proteinExistence type="inferred from homology"/>
<organism evidence="14 15">
    <name type="scientific">Pythium insidiosum</name>
    <name type="common">Pythiosis disease agent</name>
    <dbReference type="NCBI Taxonomy" id="114742"/>
    <lineage>
        <taxon>Eukaryota</taxon>
        <taxon>Sar</taxon>
        <taxon>Stramenopiles</taxon>
        <taxon>Oomycota</taxon>
        <taxon>Peronosporomycetes</taxon>
        <taxon>Pythiales</taxon>
        <taxon>Pythiaceae</taxon>
        <taxon>Pythium</taxon>
    </lineage>
</organism>
<dbReference type="PANTHER" id="PTHR22760">
    <property type="entry name" value="GLYCOSYLTRANSFERASE"/>
    <property type="match status" value="1"/>
</dbReference>
<feature type="transmembrane region" description="Helical" evidence="12">
    <location>
        <begin position="167"/>
        <end position="194"/>
    </location>
</feature>
<keyword evidence="8 12" id="KW-1133">Transmembrane helix</keyword>
<feature type="transmembrane region" description="Helical" evidence="12">
    <location>
        <begin position="255"/>
        <end position="278"/>
    </location>
</feature>
<dbReference type="EC" id="2.4.1.-" evidence="12"/>
<evidence type="ECO:0000256" key="6">
    <source>
        <dbReference type="ARBA" id="ARBA00022692"/>
    </source>
</evidence>
<dbReference type="InterPro" id="IPR005599">
    <property type="entry name" value="GPI_mannosylTrfase"/>
</dbReference>
<keyword evidence="9 12" id="KW-0472">Membrane</keyword>
<dbReference type="GO" id="GO:0006487">
    <property type="term" value="P:protein N-linked glycosylation"/>
    <property type="evidence" value="ECO:0007669"/>
    <property type="project" value="TreeGrafter"/>
</dbReference>
<dbReference type="Proteomes" id="UP001209570">
    <property type="component" value="Unassembled WGS sequence"/>
</dbReference>
<keyword evidence="6 12" id="KW-0812">Transmembrane</keyword>
<keyword evidence="15" id="KW-1185">Reference proteome</keyword>
<feature type="transmembrane region" description="Helical" evidence="12">
    <location>
        <begin position="324"/>
        <end position="347"/>
    </location>
</feature>
<comment type="subcellular location">
    <subcellularLocation>
        <location evidence="1 12">Endoplasmic reticulum membrane</location>
        <topology evidence="1 12">Multi-pass membrane protein</topology>
    </subcellularLocation>
</comment>